<dbReference type="Gene3D" id="2.60.40.10">
    <property type="entry name" value="Immunoglobulins"/>
    <property type="match status" value="3"/>
</dbReference>
<protein>
    <submittedName>
        <fullName evidence="9">Cellulose binding domain-containing protein</fullName>
    </submittedName>
</protein>
<dbReference type="PANTHER" id="PTHR43536:SF1">
    <property type="entry name" value="MANNOSYLGLYCOPROTEIN ENDO-BETA-MANNOSIDASE"/>
    <property type="match status" value="1"/>
</dbReference>
<evidence type="ECO:0000313" key="9">
    <source>
        <dbReference type="EMBL" id="GAA2045127.1"/>
    </source>
</evidence>
<keyword evidence="10" id="KW-1185">Reference proteome</keyword>
<feature type="transmembrane region" description="Helical" evidence="5">
    <location>
        <begin position="39"/>
        <end position="58"/>
    </location>
</feature>
<comment type="caution">
    <text evidence="9">The sequence shown here is derived from an EMBL/GenBank/DDBJ whole genome shotgun (WGS) entry which is preliminary data.</text>
</comment>
<feature type="domain" description="Exo-beta-D-glucosaminidase Ig-fold" evidence="7">
    <location>
        <begin position="861"/>
        <end position="977"/>
    </location>
</feature>
<evidence type="ECO:0000259" key="6">
    <source>
        <dbReference type="Pfam" id="PF00703"/>
    </source>
</evidence>
<keyword evidence="5" id="KW-0472">Membrane</keyword>
<feature type="domain" description="Beta-mannosidase-like galactose-binding" evidence="8">
    <location>
        <begin position="130"/>
        <end position="245"/>
    </location>
</feature>
<dbReference type="PANTHER" id="PTHR43536">
    <property type="entry name" value="MANNOSYLGLYCOPROTEIN ENDO-BETA-MANNOSIDASE"/>
    <property type="match status" value="1"/>
</dbReference>
<gene>
    <name evidence="9" type="ORF">GCM10009839_56280</name>
</gene>
<feature type="region of interest" description="Disordered" evidence="4">
    <location>
        <begin position="1"/>
        <end position="33"/>
    </location>
</feature>
<name>A0ABP5GLJ8_9ACTN</name>
<dbReference type="Proteomes" id="UP001500751">
    <property type="component" value="Unassembled WGS sequence"/>
</dbReference>
<dbReference type="EMBL" id="BAAAQN010000038">
    <property type="protein sequence ID" value="GAA2045127.1"/>
    <property type="molecule type" value="Genomic_DNA"/>
</dbReference>
<dbReference type="InterPro" id="IPR006102">
    <property type="entry name" value="Ig-like_GH2"/>
</dbReference>
<dbReference type="Pfam" id="PF00703">
    <property type="entry name" value="Glyco_hydro_2"/>
    <property type="match status" value="1"/>
</dbReference>
<evidence type="ECO:0000259" key="8">
    <source>
        <dbReference type="Pfam" id="PF22666"/>
    </source>
</evidence>
<keyword evidence="3" id="KW-0326">Glycosidase</keyword>
<dbReference type="InterPro" id="IPR017853">
    <property type="entry name" value="GH"/>
</dbReference>
<proteinExistence type="inferred from homology"/>
<dbReference type="Pfam" id="PF18368">
    <property type="entry name" value="Ig_GlcNase"/>
    <property type="match status" value="1"/>
</dbReference>
<dbReference type="InterPro" id="IPR008979">
    <property type="entry name" value="Galactose-bd-like_sf"/>
</dbReference>
<sequence length="1364" mass="140009">MLQRTLTAPSIPCHQHQPTKESGMRSSDTIRPHRPRTRAFGAAGIAVAVLAGAVQIATATTTHSPGATSVSLLAAGSANPATGSTAVQNLGASAGWKVLTSATATQTGAQISTPGFSTGSWLTVANDGGGAPGTEINALLQNGTCPNVYVSTNMKTCFGQMTKIGADTIAQFSVPWWYRTDFAAPPSGQSARLVLNGVVGTADVWVNGSQVAAASTVTGAYVKNVFDVTSKLVSGTNSLAIEVHPNDPSKMLTLDDVDWSQIPPDNNTGIQFPVQLETGGPLIVEDAHVNQNTAANLSSSALTVKASVVNVTGSAQTGAVTATVTPPGGGSPVSVTQNVTVAANATSTVTFAPASYPALTLSSPQIWWPYQMGAQPLYTLTTSVAQSSTTLNSSSETFGIRTISSTLVGAGGGATSGVRQFGVNGQALVIRGGGWDPDLFLRYDPADTAQQIALMKSMGLNTVRLEGHFLPADWYQQMDAAGILVNVGYQCCDYWEGSSAGTNYQNTASTQGAIWRNHPSVFSFQWSDNAPSSSQETQALNGFAAADYPGPFISSAEYNSSSQLGISGEKEGPYDWVPSNYWYDTSHYPSGDSTLTNAGGAWGFDSEQSAGDTVPTLDSINRFLSASDQSALWQTTGANQYHANYEGTGHSGYAFGTLYNLDQAITKRYGTWSSLAQYVQEAQAQNYEDTRAQFEAYIAHSTNSSAPSTGTIYWQMNKGWPTLLWSLYNNDYDQAGAYFGAQQANRPLHALFTLDNHTVTVDNLTGQTQSGVTVESKVYNAAGTLLDDQTSGSLSLASQKVQNKVLTPKLPTAAGTVYFVELLLKQNGTLVDRNVYWDSTTPDAVNWGSTIPSGGGNPQATMTSYANLTALQSLAKATVSATAATTDHAGPNGADKQVTVTVTNTSSTPTVGFLLRADLRRGTASGGELSGDNEVASTVWGDNDVTLWPGESETLTATYKSADLQGATPVVSLYGWNASKIDVVAGTGTGTTNNFSLADAPASGSVVQGSSTSTTVSTSVTSGSAESVALTASGLPSGATATFSPASVTAGGSSSLTIATAATTPAGTYPITITGTAPSATHTASYSLTVTPSTTTNNFSLADAPASGSVVQGSSTTTTVSTSVTSGSAESVALTASGLPSGATATFSPASVTAGGSSTLTIATAATTPAGTYPITITGTAPSATHTASYSLTVTPSGGGTCTAAQLLGNPGFESGATVWTQTSTLGFTPITKGTSAEPAHSGSWVAYFNGNGSTDTDTAAQSVTIPAGCSASLTYWLHIDTTESTTTAKPDTFKVQVLNSSGTVLATVGSFSNLDKNTGYAQKTADLSAYAGQTVTLKFTGSETDANGGTTNFVIDDTALQTS</sequence>
<dbReference type="Gene3D" id="3.20.20.80">
    <property type="entry name" value="Glycosidases"/>
    <property type="match status" value="1"/>
</dbReference>
<keyword evidence="2" id="KW-0378">Hydrolase</keyword>
<evidence type="ECO:0000256" key="5">
    <source>
        <dbReference type="SAM" id="Phobius"/>
    </source>
</evidence>
<comment type="similarity">
    <text evidence="1">Belongs to the glycosyl hydrolase 2 family.</text>
</comment>
<evidence type="ECO:0000256" key="1">
    <source>
        <dbReference type="ARBA" id="ARBA00007401"/>
    </source>
</evidence>
<dbReference type="InterPro" id="IPR054593">
    <property type="entry name" value="Beta-mannosidase-like_N2"/>
</dbReference>
<evidence type="ECO:0000256" key="4">
    <source>
        <dbReference type="SAM" id="MobiDB-lite"/>
    </source>
</evidence>
<evidence type="ECO:0000256" key="3">
    <source>
        <dbReference type="ARBA" id="ARBA00023295"/>
    </source>
</evidence>
<dbReference type="SUPFAM" id="SSF49785">
    <property type="entry name" value="Galactose-binding domain-like"/>
    <property type="match status" value="1"/>
</dbReference>
<dbReference type="Gene3D" id="2.60.120.260">
    <property type="entry name" value="Galactose-binding domain-like"/>
    <property type="match status" value="1"/>
</dbReference>
<feature type="domain" description="Glycoside hydrolase family 2 immunoglobulin-like beta-sandwich" evidence="6">
    <location>
        <begin position="284"/>
        <end position="401"/>
    </location>
</feature>
<dbReference type="SUPFAM" id="SSF51445">
    <property type="entry name" value="(Trans)glycosidases"/>
    <property type="match status" value="1"/>
</dbReference>
<dbReference type="InterPro" id="IPR041351">
    <property type="entry name" value="Ig_GlcNase"/>
</dbReference>
<reference evidence="10" key="1">
    <citation type="journal article" date="2019" name="Int. J. Syst. Evol. Microbiol.">
        <title>The Global Catalogue of Microorganisms (GCM) 10K type strain sequencing project: providing services to taxonomists for standard genome sequencing and annotation.</title>
        <authorList>
            <consortium name="The Broad Institute Genomics Platform"/>
            <consortium name="The Broad Institute Genome Sequencing Center for Infectious Disease"/>
            <person name="Wu L."/>
            <person name="Ma J."/>
        </authorList>
    </citation>
    <scope>NUCLEOTIDE SEQUENCE [LARGE SCALE GENOMIC DNA]</scope>
    <source>
        <strain evidence="10">JCM 16014</strain>
    </source>
</reference>
<feature type="compositionally biased region" description="Basic and acidic residues" evidence="4">
    <location>
        <begin position="18"/>
        <end position="31"/>
    </location>
</feature>
<evidence type="ECO:0000313" key="10">
    <source>
        <dbReference type="Proteomes" id="UP001500751"/>
    </source>
</evidence>
<dbReference type="InterPro" id="IPR043534">
    <property type="entry name" value="EBDG/EBM"/>
</dbReference>
<dbReference type="Pfam" id="PF22666">
    <property type="entry name" value="Glyco_hydro_2_N2"/>
    <property type="match status" value="1"/>
</dbReference>
<dbReference type="InterPro" id="IPR013783">
    <property type="entry name" value="Ig-like_fold"/>
</dbReference>
<organism evidence="9 10">
    <name type="scientific">Catenulispora yoronensis</name>
    <dbReference type="NCBI Taxonomy" id="450799"/>
    <lineage>
        <taxon>Bacteria</taxon>
        <taxon>Bacillati</taxon>
        <taxon>Actinomycetota</taxon>
        <taxon>Actinomycetes</taxon>
        <taxon>Catenulisporales</taxon>
        <taxon>Catenulisporaceae</taxon>
        <taxon>Catenulispora</taxon>
    </lineage>
</organism>
<keyword evidence="5" id="KW-0812">Transmembrane</keyword>
<keyword evidence="5" id="KW-1133">Transmembrane helix</keyword>
<dbReference type="SUPFAM" id="SSF49303">
    <property type="entry name" value="beta-Galactosidase/glucuronidase domain"/>
    <property type="match status" value="3"/>
</dbReference>
<evidence type="ECO:0000256" key="2">
    <source>
        <dbReference type="ARBA" id="ARBA00022801"/>
    </source>
</evidence>
<accession>A0ABP5GLJ8</accession>
<dbReference type="InterPro" id="IPR036156">
    <property type="entry name" value="Beta-gal/glucu_dom_sf"/>
</dbReference>
<evidence type="ECO:0000259" key="7">
    <source>
        <dbReference type="Pfam" id="PF18368"/>
    </source>
</evidence>